<evidence type="ECO:0000256" key="2">
    <source>
        <dbReference type="ARBA" id="ARBA00022475"/>
    </source>
</evidence>
<feature type="transmembrane region" description="Helical" evidence="6">
    <location>
        <begin position="68"/>
        <end position="86"/>
    </location>
</feature>
<feature type="transmembrane region" description="Helical" evidence="6">
    <location>
        <begin position="125"/>
        <end position="151"/>
    </location>
</feature>
<feature type="transmembrane region" description="Helical" evidence="6">
    <location>
        <begin position="157"/>
        <end position="178"/>
    </location>
</feature>
<feature type="transmembrane region" description="Helical" evidence="6">
    <location>
        <begin position="35"/>
        <end position="56"/>
    </location>
</feature>
<evidence type="ECO:0000256" key="3">
    <source>
        <dbReference type="ARBA" id="ARBA00022692"/>
    </source>
</evidence>
<dbReference type="GO" id="GO:0022857">
    <property type="term" value="F:transmembrane transporter activity"/>
    <property type="evidence" value="ECO:0007669"/>
    <property type="project" value="InterPro"/>
</dbReference>
<reference evidence="7" key="2">
    <citation type="submission" date="2020-09" db="EMBL/GenBank/DDBJ databases">
        <authorList>
            <person name="Sun Q."/>
            <person name="Zhou Y."/>
        </authorList>
    </citation>
    <scope>NUCLEOTIDE SEQUENCE</scope>
    <source>
        <strain evidence="7">CGMCC 4.7679</strain>
    </source>
</reference>
<dbReference type="InterPro" id="IPR011701">
    <property type="entry name" value="MFS"/>
</dbReference>
<evidence type="ECO:0000256" key="5">
    <source>
        <dbReference type="ARBA" id="ARBA00023136"/>
    </source>
</evidence>
<dbReference type="PANTHER" id="PTHR23513:SF11">
    <property type="entry name" value="STAPHYLOFERRIN A TRANSPORTER"/>
    <property type="match status" value="1"/>
</dbReference>
<accession>A0A8H9J237</accession>
<dbReference type="Gene3D" id="1.20.1250.20">
    <property type="entry name" value="MFS general substrate transporter like domains"/>
    <property type="match status" value="1"/>
</dbReference>
<keyword evidence="3 6" id="KW-0812">Transmembrane</keyword>
<feature type="transmembrane region" description="Helical" evidence="6">
    <location>
        <begin position="206"/>
        <end position="227"/>
    </location>
</feature>
<evidence type="ECO:0000256" key="1">
    <source>
        <dbReference type="ARBA" id="ARBA00004651"/>
    </source>
</evidence>
<comment type="subcellular location">
    <subcellularLocation>
        <location evidence="1">Cell membrane</location>
        <topology evidence="1">Multi-pass membrane protein</topology>
    </subcellularLocation>
</comment>
<feature type="transmembrane region" description="Helical" evidence="6">
    <location>
        <begin position="239"/>
        <end position="256"/>
    </location>
</feature>
<sequence>MLGRYLTGAALARTGDELSGPAVLLLGLSATGSPAAASALLAGLTASSALGGPAFGAFLDRTARPGRLLAVTLAAYALGLVAVLTATRHLPWPAVLGLAALTGLFNPAVAGGWTSQLPNVLGGRALARATALDAATFNAASLAGPALAAVVADRLGAPAAVAVAAGLVALALPAAWSLPRTETRRDRTHWSAGFAVLWQRKALLRATLTTTVSYVGVGMVTVCYPLLGAAHFGGATRGALLLAVLAAAALGTDAVLARHPWRGRPDTLVFASTFVLAASAALSVLSPVLAAVVAGVGEGPQLTGLFGVRHREAPDHLRAQVFTIGASVKVSGFAAGSALGGALAAGSLTGCLLAAAAVQLAAAGGYLAVRTPSPARGA</sequence>
<evidence type="ECO:0000256" key="4">
    <source>
        <dbReference type="ARBA" id="ARBA00022989"/>
    </source>
</evidence>
<dbReference type="InterPro" id="IPR036259">
    <property type="entry name" value="MFS_trans_sf"/>
</dbReference>
<feature type="transmembrane region" description="Helical" evidence="6">
    <location>
        <begin position="342"/>
        <end position="369"/>
    </location>
</feature>
<dbReference type="RefSeq" id="WP_145938520.1">
    <property type="nucleotide sequence ID" value="NZ_BNAV01000019.1"/>
</dbReference>
<dbReference type="Pfam" id="PF07690">
    <property type="entry name" value="MFS_1"/>
    <property type="match status" value="1"/>
</dbReference>
<dbReference type="AlphaFoldDB" id="A0A8H9J237"/>
<organism evidence="7 8">
    <name type="scientific">Amycolatopsis bartoniae</name>
    <dbReference type="NCBI Taxonomy" id="941986"/>
    <lineage>
        <taxon>Bacteria</taxon>
        <taxon>Bacillati</taxon>
        <taxon>Actinomycetota</taxon>
        <taxon>Actinomycetes</taxon>
        <taxon>Pseudonocardiales</taxon>
        <taxon>Pseudonocardiaceae</taxon>
        <taxon>Amycolatopsis</taxon>
    </lineage>
</organism>
<evidence type="ECO:0008006" key="9">
    <source>
        <dbReference type="Google" id="ProtNLM"/>
    </source>
</evidence>
<dbReference type="OrthoDB" id="3690525at2"/>
<feature type="transmembrane region" description="Helical" evidence="6">
    <location>
        <begin position="92"/>
        <end position="113"/>
    </location>
</feature>
<name>A0A8H9J237_9PSEU</name>
<reference evidence="7" key="1">
    <citation type="journal article" date="2014" name="Int. J. Syst. Evol. Microbiol.">
        <title>Complete genome sequence of Corynebacterium casei LMG S-19264T (=DSM 44701T), isolated from a smear-ripened cheese.</title>
        <authorList>
            <consortium name="US DOE Joint Genome Institute (JGI-PGF)"/>
            <person name="Walter F."/>
            <person name="Albersmeier A."/>
            <person name="Kalinowski J."/>
            <person name="Ruckert C."/>
        </authorList>
    </citation>
    <scope>NUCLEOTIDE SEQUENCE</scope>
    <source>
        <strain evidence="7">CGMCC 4.7679</strain>
    </source>
</reference>
<dbReference type="PANTHER" id="PTHR23513">
    <property type="entry name" value="INTEGRAL MEMBRANE EFFLUX PROTEIN-RELATED"/>
    <property type="match status" value="1"/>
</dbReference>
<evidence type="ECO:0000313" key="8">
    <source>
        <dbReference type="Proteomes" id="UP000658656"/>
    </source>
</evidence>
<gene>
    <name evidence="7" type="ORF">GCM10017566_69910</name>
</gene>
<evidence type="ECO:0000256" key="6">
    <source>
        <dbReference type="SAM" id="Phobius"/>
    </source>
</evidence>
<keyword evidence="8" id="KW-1185">Reference proteome</keyword>
<dbReference type="SUPFAM" id="SSF103473">
    <property type="entry name" value="MFS general substrate transporter"/>
    <property type="match status" value="1"/>
</dbReference>
<feature type="transmembrane region" description="Helical" evidence="6">
    <location>
        <begin position="268"/>
        <end position="296"/>
    </location>
</feature>
<dbReference type="GO" id="GO:0005886">
    <property type="term" value="C:plasma membrane"/>
    <property type="evidence" value="ECO:0007669"/>
    <property type="project" value="UniProtKB-SubCell"/>
</dbReference>
<evidence type="ECO:0000313" key="7">
    <source>
        <dbReference type="EMBL" id="GHF86044.1"/>
    </source>
</evidence>
<proteinExistence type="predicted"/>
<keyword evidence="5 6" id="KW-0472">Membrane</keyword>
<protein>
    <recommendedName>
        <fullName evidence="9">MFS transporter</fullName>
    </recommendedName>
</protein>
<comment type="caution">
    <text evidence="7">The sequence shown here is derived from an EMBL/GenBank/DDBJ whole genome shotgun (WGS) entry which is preliminary data.</text>
</comment>
<dbReference type="EMBL" id="BNAV01000019">
    <property type="protein sequence ID" value="GHF86044.1"/>
    <property type="molecule type" value="Genomic_DNA"/>
</dbReference>
<keyword evidence="2" id="KW-1003">Cell membrane</keyword>
<keyword evidence="4 6" id="KW-1133">Transmembrane helix</keyword>
<dbReference type="Proteomes" id="UP000658656">
    <property type="component" value="Unassembled WGS sequence"/>
</dbReference>